<accession>A0A4P9WCK7</accession>
<feature type="compositionally biased region" description="Basic and acidic residues" evidence="1">
    <location>
        <begin position="343"/>
        <end position="353"/>
    </location>
</feature>
<feature type="compositionally biased region" description="Basic and acidic residues" evidence="1">
    <location>
        <begin position="383"/>
        <end position="394"/>
    </location>
</feature>
<protein>
    <submittedName>
        <fullName evidence="2">Uncharacterized protein</fullName>
    </submittedName>
</protein>
<feature type="compositionally biased region" description="Gly residues" evidence="1">
    <location>
        <begin position="309"/>
        <end position="322"/>
    </location>
</feature>
<evidence type="ECO:0000313" key="2">
    <source>
        <dbReference type="EMBL" id="RKO89385.1"/>
    </source>
</evidence>
<feature type="region of interest" description="Disordered" evidence="1">
    <location>
        <begin position="68"/>
        <end position="130"/>
    </location>
</feature>
<feature type="compositionally biased region" description="Low complexity" evidence="1">
    <location>
        <begin position="68"/>
        <end position="83"/>
    </location>
</feature>
<organism evidence="2 3">
    <name type="scientific">Blyttiomyces helicus</name>
    <dbReference type="NCBI Taxonomy" id="388810"/>
    <lineage>
        <taxon>Eukaryota</taxon>
        <taxon>Fungi</taxon>
        <taxon>Fungi incertae sedis</taxon>
        <taxon>Chytridiomycota</taxon>
        <taxon>Chytridiomycota incertae sedis</taxon>
        <taxon>Chytridiomycetes</taxon>
        <taxon>Chytridiomycetes incertae sedis</taxon>
        <taxon>Blyttiomyces</taxon>
    </lineage>
</organism>
<evidence type="ECO:0000313" key="3">
    <source>
        <dbReference type="Proteomes" id="UP000269721"/>
    </source>
</evidence>
<feature type="region of interest" description="Disordered" evidence="1">
    <location>
        <begin position="332"/>
        <end position="457"/>
    </location>
</feature>
<evidence type="ECO:0000256" key="1">
    <source>
        <dbReference type="SAM" id="MobiDB-lite"/>
    </source>
</evidence>
<feature type="compositionally biased region" description="Acidic residues" evidence="1">
    <location>
        <begin position="554"/>
        <end position="572"/>
    </location>
</feature>
<dbReference type="EMBL" id="KZ996123">
    <property type="protein sequence ID" value="RKO89385.1"/>
    <property type="molecule type" value="Genomic_DNA"/>
</dbReference>
<feature type="compositionally biased region" description="Acidic residues" evidence="1">
    <location>
        <begin position="354"/>
        <end position="367"/>
    </location>
</feature>
<sequence>MDLHAWGRGSGWAPFGGVGSEVRGSQCDVSNDLNTQNDIMGEHATADQVQECSQPTLASASSFATSSTPSSCLNLPNNSSSDSFLAKQSPPPHSSLSRDATEAKMDDAQARASRRLRSFSPPPSSFDTSNPAAPLTANCCLCPTQPANPLPGCPGLSTDSRIHPVHPVPSPHAAERASPPTCIIPPSSPHAVVVTLAAPPPAWKPFYLVPLKLDNNVNVVPPFLTQDPAGPVSTHNGIALASPLDPSGPWSRPAEEIAAPAVQRRVSLAPHEGAQEYHGDYFDRMSNLARAVSSRGSPLFETRSVVDGFPGGNGDGGGGGGSAAKLFGSDIAEEVEEEEEEGKEGKEEERPNGDDDDEDDTEDEDEEKGIRKADESDQEAEASDSRFEPVDLPRDPASNGPPAPGPDLGPAFVFEDREELTAPKIIDEEYNNEAPQFGIVSGSDSNEEASDSRFGYPDPAFNGYPALQPNVAPSIDAGVINVAGFGKDLLKSSFSRYHTAESRLTQAVPHSLPPSSSGNVAVTKQPASIHIVGDSNGTLNNGLAADSGDRVAEESDGEVESCADSEPQDADDQSNATDPVFDDVQVPEPSFPEGASQPVVQAPATRDVEAEYKDHVSPTVETFAHGDGSPSTYEDNGYQTREGETGDYGSLSMCVNTTHAPRSQYTPSVAYSIPTESGIFGPSPSIDRSLSSSQPAWEAVAHRPGSRQSSAFSVRSYAGRRRILETAGPTVPPTMHDVIGFYRPLATDVSLTIYGGAKNPPVTFPSTRLLHLLGNSELATKFCKPDYPVADPLLFSKKTPYADVMTGRNWASARELARLPGAGGRRVACDCFERGEQTCGSTHAVLVMLALPDPLRAAEFDAQYRSAKDVLRPRGADGAVIVDRPGVPKLSRSQFRFGGSFGRPGSACGSIAGGRGLISALNAPSHAPRAVAVAAADPHASTATATTPTTSSTPILRSGSPLYPCSVPANVPSISPDFDSPLLPDEDPLVDVDVWVLSPDEPDVARVIGAAVKRDADADLLCLPWAALTDEEVGRRACGSGLLLIAATS</sequence>
<keyword evidence="3" id="KW-1185">Reference proteome</keyword>
<feature type="region of interest" description="Disordered" evidence="1">
    <location>
        <begin position="306"/>
        <end position="325"/>
    </location>
</feature>
<reference evidence="3" key="1">
    <citation type="journal article" date="2018" name="Nat. Microbiol.">
        <title>Leveraging single-cell genomics to expand the fungal tree of life.</title>
        <authorList>
            <person name="Ahrendt S.R."/>
            <person name="Quandt C.A."/>
            <person name="Ciobanu D."/>
            <person name="Clum A."/>
            <person name="Salamov A."/>
            <person name="Andreopoulos B."/>
            <person name="Cheng J.F."/>
            <person name="Woyke T."/>
            <person name="Pelin A."/>
            <person name="Henrissat B."/>
            <person name="Reynolds N.K."/>
            <person name="Benny G.L."/>
            <person name="Smith M.E."/>
            <person name="James T.Y."/>
            <person name="Grigoriev I.V."/>
        </authorList>
    </citation>
    <scope>NUCLEOTIDE SEQUENCE [LARGE SCALE GENOMIC DNA]</scope>
</reference>
<proteinExistence type="predicted"/>
<feature type="compositionally biased region" description="Basic and acidic residues" evidence="1">
    <location>
        <begin position="99"/>
        <end position="109"/>
    </location>
</feature>
<dbReference type="Proteomes" id="UP000269721">
    <property type="component" value="Unassembled WGS sequence"/>
</dbReference>
<name>A0A4P9WCK7_9FUNG</name>
<dbReference type="AlphaFoldDB" id="A0A4P9WCK7"/>
<feature type="region of interest" description="Disordered" evidence="1">
    <location>
        <begin position="503"/>
        <end position="600"/>
    </location>
</feature>
<gene>
    <name evidence="2" type="ORF">BDK51DRAFT_39758</name>
</gene>
<feature type="compositionally biased region" description="Acidic residues" evidence="1">
    <location>
        <begin position="332"/>
        <end position="342"/>
    </location>
</feature>
<feature type="compositionally biased region" description="Polar residues" evidence="1">
    <location>
        <begin position="513"/>
        <end position="526"/>
    </location>
</feature>